<name>A0AAD4GIZ4_BOLED</name>
<comment type="caution">
    <text evidence="2">The sequence shown here is derived from an EMBL/GenBank/DDBJ whole genome shotgun (WGS) entry which is preliminary data.</text>
</comment>
<reference evidence="2" key="2">
    <citation type="journal article" date="2020" name="Nat. Commun.">
        <title>Large-scale genome sequencing of mycorrhizal fungi provides insights into the early evolution of symbiotic traits.</title>
        <authorList>
            <person name="Miyauchi S."/>
            <person name="Kiss E."/>
            <person name="Kuo A."/>
            <person name="Drula E."/>
            <person name="Kohler A."/>
            <person name="Sanchez-Garcia M."/>
            <person name="Morin E."/>
            <person name="Andreopoulos B."/>
            <person name="Barry K.W."/>
            <person name="Bonito G."/>
            <person name="Buee M."/>
            <person name="Carver A."/>
            <person name="Chen C."/>
            <person name="Cichocki N."/>
            <person name="Clum A."/>
            <person name="Culley D."/>
            <person name="Crous P.W."/>
            <person name="Fauchery L."/>
            <person name="Girlanda M."/>
            <person name="Hayes R.D."/>
            <person name="Keri Z."/>
            <person name="LaButti K."/>
            <person name="Lipzen A."/>
            <person name="Lombard V."/>
            <person name="Magnuson J."/>
            <person name="Maillard F."/>
            <person name="Murat C."/>
            <person name="Nolan M."/>
            <person name="Ohm R.A."/>
            <person name="Pangilinan J."/>
            <person name="Pereira M.F."/>
            <person name="Perotto S."/>
            <person name="Peter M."/>
            <person name="Pfister S."/>
            <person name="Riley R."/>
            <person name="Sitrit Y."/>
            <person name="Stielow J.B."/>
            <person name="Szollosi G."/>
            <person name="Zifcakova L."/>
            <person name="Stursova M."/>
            <person name="Spatafora J.W."/>
            <person name="Tedersoo L."/>
            <person name="Vaario L.M."/>
            <person name="Yamada A."/>
            <person name="Yan M."/>
            <person name="Wang P."/>
            <person name="Xu J."/>
            <person name="Bruns T."/>
            <person name="Baldrian P."/>
            <person name="Vilgalys R."/>
            <person name="Dunand C."/>
            <person name="Henrissat B."/>
            <person name="Grigoriev I.V."/>
            <person name="Hibbett D."/>
            <person name="Nagy L.G."/>
            <person name="Martin F.M."/>
        </authorList>
    </citation>
    <scope>NUCLEOTIDE SEQUENCE</scope>
    <source>
        <strain evidence="2">BED1</strain>
    </source>
</reference>
<evidence type="ECO:0000313" key="3">
    <source>
        <dbReference type="Proteomes" id="UP001194468"/>
    </source>
</evidence>
<evidence type="ECO:0000256" key="1">
    <source>
        <dbReference type="SAM" id="MobiDB-lite"/>
    </source>
</evidence>
<keyword evidence="3" id="KW-1185">Reference proteome</keyword>
<dbReference type="AlphaFoldDB" id="A0AAD4GIZ4"/>
<evidence type="ECO:0000313" key="2">
    <source>
        <dbReference type="EMBL" id="KAF8447282.1"/>
    </source>
</evidence>
<sequence>MTHLGNQAHLRDTSLRGRTHYLPTPDLSSTHSASPNHDANPPEACIGPNAHRLQEQPPSRHLGLNDVFLTCNACSSSRYVCMSTRKRGETYVWPYEARPHPTQA</sequence>
<feature type="compositionally biased region" description="Polar residues" evidence="1">
    <location>
        <begin position="26"/>
        <end position="37"/>
    </location>
</feature>
<feature type="region of interest" description="Disordered" evidence="1">
    <location>
        <begin position="1"/>
        <end position="58"/>
    </location>
</feature>
<reference evidence="2" key="1">
    <citation type="submission" date="2019-10" db="EMBL/GenBank/DDBJ databases">
        <authorList>
            <consortium name="DOE Joint Genome Institute"/>
            <person name="Kuo A."/>
            <person name="Miyauchi S."/>
            <person name="Kiss E."/>
            <person name="Drula E."/>
            <person name="Kohler A."/>
            <person name="Sanchez-Garcia M."/>
            <person name="Andreopoulos B."/>
            <person name="Barry K.W."/>
            <person name="Bonito G."/>
            <person name="Buee M."/>
            <person name="Carver A."/>
            <person name="Chen C."/>
            <person name="Cichocki N."/>
            <person name="Clum A."/>
            <person name="Culley D."/>
            <person name="Crous P.W."/>
            <person name="Fauchery L."/>
            <person name="Girlanda M."/>
            <person name="Hayes R."/>
            <person name="Keri Z."/>
            <person name="LaButti K."/>
            <person name="Lipzen A."/>
            <person name="Lombard V."/>
            <person name="Magnuson J."/>
            <person name="Maillard F."/>
            <person name="Morin E."/>
            <person name="Murat C."/>
            <person name="Nolan M."/>
            <person name="Ohm R."/>
            <person name="Pangilinan J."/>
            <person name="Pereira M."/>
            <person name="Perotto S."/>
            <person name="Peter M."/>
            <person name="Riley R."/>
            <person name="Sitrit Y."/>
            <person name="Stielow B."/>
            <person name="Szollosi G."/>
            <person name="Zifcakova L."/>
            <person name="Stursova M."/>
            <person name="Spatafora J.W."/>
            <person name="Tedersoo L."/>
            <person name="Vaario L.-M."/>
            <person name="Yamada A."/>
            <person name="Yan M."/>
            <person name="Wang P."/>
            <person name="Xu J."/>
            <person name="Bruns T."/>
            <person name="Baldrian P."/>
            <person name="Vilgalys R."/>
            <person name="Henrissat B."/>
            <person name="Grigoriev I.V."/>
            <person name="Hibbett D."/>
            <person name="Nagy L.G."/>
            <person name="Martin F.M."/>
        </authorList>
    </citation>
    <scope>NUCLEOTIDE SEQUENCE</scope>
    <source>
        <strain evidence="2">BED1</strain>
    </source>
</reference>
<organism evidence="2 3">
    <name type="scientific">Boletus edulis BED1</name>
    <dbReference type="NCBI Taxonomy" id="1328754"/>
    <lineage>
        <taxon>Eukaryota</taxon>
        <taxon>Fungi</taxon>
        <taxon>Dikarya</taxon>
        <taxon>Basidiomycota</taxon>
        <taxon>Agaricomycotina</taxon>
        <taxon>Agaricomycetes</taxon>
        <taxon>Agaricomycetidae</taxon>
        <taxon>Boletales</taxon>
        <taxon>Boletineae</taxon>
        <taxon>Boletaceae</taxon>
        <taxon>Boletoideae</taxon>
        <taxon>Boletus</taxon>
    </lineage>
</organism>
<gene>
    <name evidence="2" type="ORF">L210DRAFT_3525532</name>
</gene>
<accession>A0AAD4GIZ4</accession>
<dbReference type="EMBL" id="WHUW01000004">
    <property type="protein sequence ID" value="KAF8447282.1"/>
    <property type="molecule type" value="Genomic_DNA"/>
</dbReference>
<dbReference type="Proteomes" id="UP001194468">
    <property type="component" value="Unassembled WGS sequence"/>
</dbReference>
<proteinExistence type="predicted"/>
<protein>
    <submittedName>
        <fullName evidence="2">Uncharacterized protein</fullName>
    </submittedName>
</protein>